<feature type="transmembrane region" description="Helical" evidence="1">
    <location>
        <begin position="93"/>
        <end position="115"/>
    </location>
</feature>
<dbReference type="OrthoDB" id="2974109at2"/>
<protein>
    <recommendedName>
        <fullName evidence="4">DUF3899 domain-containing protein</fullName>
    </recommendedName>
</protein>
<accession>A0A1H0E441</accession>
<dbReference type="AlphaFoldDB" id="A0A1H0E441"/>
<evidence type="ECO:0000313" key="3">
    <source>
        <dbReference type="Proteomes" id="UP000198778"/>
    </source>
</evidence>
<dbReference type="EMBL" id="FNIL01000003">
    <property type="protein sequence ID" value="SDN77182.1"/>
    <property type="molecule type" value="Genomic_DNA"/>
</dbReference>
<keyword evidence="3" id="KW-1185">Reference proteome</keyword>
<organism evidence="2 3">
    <name type="scientific">Alkalicoccus daliensis</name>
    <dbReference type="NCBI Taxonomy" id="745820"/>
    <lineage>
        <taxon>Bacteria</taxon>
        <taxon>Bacillati</taxon>
        <taxon>Bacillota</taxon>
        <taxon>Bacilli</taxon>
        <taxon>Bacillales</taxon>
        <taxon>Bacillaceae</taxon>
        <taxon>Alkalicoccus</taxon>
    </lineage>
</organism>
<keyword evidence="1" id="KW-1133">Transmembrane helix</keyword>
<dbReference type="Proteomes" id="UP000198778">
    <property type="component" value="Unassembled WGS sequence"/>
</dbReference>
<keyword evidence="1" id="KW-0812">Transmembrane</keyword>
<evidence type="ECO:0000313" key="2">
    <source>
        <dbReference type="EMBL" id="SDN77182.1"/>
    </source>
</evidence>
<gene>
    <name evidence="2" type="ORF">SAMN04488053_103199</name>
</gene>
<keyword evidence="1" id="KW-0472">Membrane</keyword>
<dbReference type="RefSeq" id="WP_090842184.1">
    <property type="nucleotide sequence ID" value="NZ_FNIL01000003.1"/>
</dbReference>
<reference evidence="3" key="1">
    <citation type="submission" date="2016-10" db="EMBL/GenBank/DDBJ databases">
        <authorList>
            <person name="Varghese N."/>
            <person name="Submissions S."/>
        </authorList>
    </citation>
    <scope>NUCLEOTIDE SEQUENCE [LARGE SCALE GENOMIC DNA]</scope>
    <source>
        <strain evidence="3">CGMCC 1.10369</strain>
    </source>
</reference>
<proteinExistence type="predicted"/>
<evidence type="ECO:0000256" key="1">
    <source>
        <dbReference type="SAM" id="Phobius"/>
    </source>
</evidence>
<name>A0A1H0E441_9BACI</name>
<feature type="transmembrane region" description="Helical" evidence="1">
    <location>
        <begin position="30"/>
        <end position="48"/>
    </location>
</feature>
<evidence type="ECO:0008006" key="4">
    <source>
        <dbReference type="Google" id="ProtNLM"/>
    </source>
</evidence>
<sequence length="116" mass="12405">MKNLIIGIITGAVAAAGISAFAFTTDYTNLFLLFLVAAGIFAFLPLIIRSITTSKVPRPTIYGTKAPKKFKTIETNTAEKEENNDSKISLRQAMVSAGAGAGLLVVFFTATIIYLQ</sequence>